<sequence length="280" mass="31840">MSAPHPAFRIEGPARVSFSGGRTSAFMLHEILRAHGGSLPDDIVVVFANTGKELPETLRFVHECATRWNVRVRWVEWRRGKPGFEEVGFNSASRDGQPFADLMAWKQRTPNWTERWCTSFLKVLPMHALMRELGYGEPGAYVETIGLRDDEGLRIIRGRVRADREGRQVAYPLARAKVTKADVLRFWAGQPFDLGLEPWEGNCDLCFATGRGVRLARLRRRPEIARWWAVEEAKYGFFDRRDRVPSLMAEAHRSPDMLEPASDEFDVECGDGCGYAEAAE</sequence>
<protein>
    <recommendedName>
        <fullName evidence="1">Phosphoadenosine phosphosulphate reductase domain-containing protein</fullName>
    </recommendedName>
</protein>
<evidence type="ECO:0000259" key="1">
    <source>
        <dbReference type="Pfam" id="PF01507"/>
    </source>
</evidence>
<dbReference type="GO" id="GO:0003824">
    <property type="term" value="F:catalytic activity"/>
    <property type="evidence" value="ECO:0007669"/>
    <property type="project" value="InterPro"/>
</dbReference>
<evidence type="ECO:0000313" key="2">
    <source>
        <dbReference type="EMBL" id="RXF72100.1"/>
    </source>
</evidence>
<comment type="caution">
    <text evidence="2">The sequence shown here is derived from an EMBL/GenBank/DDBJ whole genome shotgun (WGS) entry which is preliminary data.</text>
</comment>
<dbReference type="Proteomes" id="UP000289708">
    <property type="component" value="Unassembled WGS sequence"/>
</dbReference>
<evidence type="ECO:0000313" key="3">
    <source>
        <dbReference type="Proteomes" id="UP000289708"/>
    </source>
</evidence>
<dbReference type="AlphaFoldDB" id="A0A4Q0MF51"/>
<keyword evidence="3" id="KW-1185">Reference proteome</keyword>
<dbReference type="Gene3D" id="3.40.50.620">
    <property type="entry name" value="HUPs"/>
    <property type="match status" value="1"/>
</dbReference>
<dbReference type="OrthoDB" id="9772814at2"/>
<gene>
    <name evidence="2" type="ORF">EK403_14925</name>
</gene>
<organism evidence="2 3">
    <name type="scientific">Hansschlegelia zhihuaiae</name>
    <dbReference type="NCBI Taxonomy" id="405005"/>
    <lineage>
        <taxon>Bacteria</taxon>
        <taxon>Pseudomonadati</taxon>
        <taxon>Pseudomonadota</taxon>
        <taxon>Alphaproteobacteria</taxon>
        <taxon>Hyphomicrobiales</taxon>
        <taxon>Methylopilaceae</taxon>
        <taxon>Hansschlegelia</taxon>
    </lineage>
</organism>
<dbReference type="InterPro" id="IPR014729">
    <property type="entry name" value="Rossmann-like_a/b/a_fold"/>
</dbReference>
<proteinExistence type="predicted"/>
<accession>A0A4Q0MF51</accession>
<dbReference type="SUPFAM" id="SSF52402">
    <property type="entry name" value="Adenine nucleotide alpha hydrolases-like"/>
    <property type="match status" value="1"/>
</dbReference>
<dbReference type="InterPro" id="IPR002500">
    <property type="entry name" value="PAPS_reduct_dom"/>
</dbReference>
<feature type="domain" description="Phosphoadenosine phosphosulphate reductase" evidence="1">
    <location>
        <begin position="16"/>
        <end position="151"/>
    </location>
</feature>
<name>A0A4Q0MF51_9HYPH</name>
<dbReference type="EMBL" id="RYFI01000014">
    <property type="protein sequence ID" value="RXF72100.1"/>
    <property type="molecule type" value="Genomic_DNA"/>
</dbReference>
<reference evidence="2 3" key="1">
    <citation type="submission" date="2018-12" db="EMBL/GenBank/DDBJ databases">
        <title>bacterium Hansschlegelia zhihuaiae S113.</title>
        <authorList>
            <person name="He J."/>
        </authorList>
    </citation>
    <scope>NUCLEOTIDE SEQUENCE [LARGE SCALE GENOMIC DNA]</scope>
    <source>
        <strain evidence="2 3">S 113</strain>
    </source>
</reference>
<dbReference type="Pfam" id="PF01507">
    <property type="entry name" value="PAPS_reduct"/>
    <property type="match status" value="1"/>
</dbReference>
<dbReference type="RefSeq" id="WP_128778267.1">
    <property type="nucleotide sequence ID" value="NZ_RYFI01000014.1"/>
</dbReference>